<dbReference type="SUPFAM" id="SSF51569">
    <property type="entry name" value="Aldolase"/>
    <property type="match status" value="1"/>
</dbReference>
<comment type="cofactor">
    <cofactor evidence="5">
        <name>Mn(2+)</name>
        <dbReference type="ChEBI" id="CHEBI:29035"/>
    </cofactor>
    <cofactor evidence="5">
        <name>Co(2+)</name>
        <dbReference type="ChEBI" id="CHEBI:48828"/>
    </cofactor>
    <cofactor evidence="5">
        <name>Cd(2+)</name>
        <dbReference type="ChEBI" id="CHEBI:48775"/>
    </cofactor>
    <text evidence="5">Binds 1 divalent cation per subunit. The enzyme is active with manganese, cobalt or cadmium ions.</text>
</comment>
<protein>
    <recommendedName>
        <fullName evidence="6">Phospho-2-dehydro-3-deoxyheptonate aldolase</fullName>
        <ecNumber evidence="6">2.5.1.54</ecNumber>
    </recommendedName>
</protein>
<dbReference type="GO" id="GO:0003849">
    <property type="term" value="F:3-deoxy-7-phosphoheptulonate synthase activity"/>
    <property type="evidence" value="ECO:0007669"/>
    <property type="project" value="UniProtKB-EC"/>
</dbReference>
<organism evidence="7 8">
    <name type="scientific">Arthrobotrys flagrans</name>
    <name type="common">Nematode-trapping fungus</name>
    <name type="synonym">Trichothecium flagrans</name>
    <dbReference type="NCBI Taxonomy" id="97331"/>
    <lineage>
        <taxon>Eukaryota</taxon>
        <taxon>Fungi</taxon>
        <taxon>Dikarya</taxon>
        <taxon>Ascomycota</taxon>
        <taxon>Pezizomycotina</taxon>
        <taxon>Orbiliomycetes</taxon>
        <taxon>Orbiliales</taxon>
        <taxon>Orbiliaceae</taxon>
        <taxon>Arthrobotrys</taxon>
    </lineage>
</organism>
<keyword evidence="5" id="KW-0170">Cobalt</keyword>
<comment type="caution">
    <text evidence="7">The sequence shown here is derived from an EMBL/GenBank/DDBJ whole genome shotgun (WGS) entry which is preliminary data.</text>
</comment>
<feature type="binding site" evidence="5">
    <location>
        <position position="622"/>
    </location>
    <ligand>
        <name>phosphoenolpyruvate</name>
        <dbReference type="ChEBI" id="CHEBI:58702"/>
    </ligand>
</feature>
<dbReference type="InterPro" id="IPR013785">
    <property type="entry name" value="Aldolase_TIM"/>
</dbReference>
<keyword evidence="5" id="KW-0104">Cadmium</keyword>
<dbReference type="Proteomes" id="UP000283090">
    <property type="component" value="Unassembled WGS sequence"/>
</dbReference>
<feature type="binding site" evidence="5">
    <location>
        <position position="944"/>
    </location>
    <ligand>
        <name>Mn(2+)</name>
        <dbReference type="ChEBI" id="CHEBI:29035"/>
    </ligand>
</feature>
<evidence type="ECO:0000256" key="3">
    <source>
        <dbReference type="ARBA" id="ARBA00022679"/>
    </source>
</evidence>
<dbReference type="VEuPathDB" id="FungiDB:DFL_004483"/>
<name>A0A437A4T0_ARTFL</name>
<evidence type="ECO:0000256" key="4">
    <source>
        <dbReference type="ARBA" id="ARBA00047508"/>
    </source>
</evidence>
<keyword evidence="5" id="KW-0464">Manganese</keyword>
<dbReference type="GO" id="GO:0009423">
    <property type="term" value="P:chorismate biosynthetic process"/>
    <property type="evidence" value="ECO:0007669"/>
    <property type="project" value="UniProtKB-UniPathway"/>
</dbReference>
<comment type="pathway">
    <text evidence="1 6">Metabolic intermediate biosynthesis; chorismate biosynthesis; chorismate from D-erythrose 4-phosphate and phosphoenolpyruvate: step 1/7.</text>
</comment>
<dbReference type="PANTHER" id="PTHR21337">
    <property type="entry name" value="PHOSPHO-2-DEHYDRO-3-DEOXYHEPTONATE ALDOLASE 1, 2"/>
    <property type="match status" value="1"/>
</dbReference>
<evidence type="ECO:0000313" key="8">
    <source>
        <dbReference type="Proteomes" id="UP000283090"/>
    </source>
</evidence>
<evidence type="ECO:0000256" key="6">
    <source>
        <dbReference type="RuleBase" id="RU363071"/>
    </source>
</evidence>
<keyword evidence="6" id="KW-0057">Aromatic amino acid biosynthesis</keyword>
<sequence>MRTPETRTLATLVESIDCRNDDINLSLGLKPGDFEKINCQSWIELSIPDDVGATVEIPFVTPNRFPNNGPPSVLVTINGRYAGDSGVQMDTGSTGITIGKGTWVEWFNGDWSEAVKYERGWKFLSSSKKLYSGHWVPTTLTFHGKAADGTLTDLLKAVVPVLVFDTYYICPKFTNDQGSVCTAPTDQKSGNVTGLYMGVGFGREQDGMVMCTPDKNPLLNVYEVNGRNVAGRNNPNKYHLGYIVRSNSLIWGLTSTNINNFRWLSLQKQPNATDYRDWAMATLQVSVNDGKFRSGSLLADTGVTQMYLSSPDVPIPIPPSYKINLKVPDVQGSLAGYVVTAKRVGNNATAESSIEGTAPAYVGATNTAGIVSGPGGGVYERVFVNTGSRFWNGFEAAFDAAGGHWGVSKKTSSPRMRLIPMDIMSSQLSSEFLIWIHTDANIAKVIPYDINRNFLLKRNLLSSVALFSVRRGRPLLRRIMTTPPVHLPLSEAARGAARIRTSFADSVRPEAAKAIANEWAPSSWQSKPIKQEVIYPDQAAFEKALSKLESLPMIVHPTEINKLKSSLKDVCEGKAFLLQGGDCAELFDYCTESQIDAKIALLLQMSLVLIHGLRLPVVRIGRIAGQFAKPRSSPTEIVNGKEIPSFRGDNINGFDPSERTPEPSRLVQAYFHSSTTLNYIRTRLGAGYADLHHPFNWSLSHIQDSEVKAKYLKTVEALTDSLSFMKTIGADTASSLRGVDFYTSHEGLLLEYEQSFTRKWAPTPGVNGGQEGWYNTSAHFVWIGDRTRQLDGAHVEYFRGIENPIGIKVGPSFKEEEFGKLLDIVNPRREAGKVTLITRYGCDKVESILPGHIEAVKKTGHPVIWQCDPMHGNTRSSPGTGLKTRQYSSIMSEILSALKIHKEKGTWLGGIHLELTGDNVTECVGGSEGLTDEDLSTNYQTYCDPRLNEKQALDVAFTISDHYRKNPFNT</sequence>
<accession>A0A437A4T0</accession>
<comment type="catalytic activity">
    <reaction evidence="4 6">
        <text>D-erythrose 4-phosphate + phosphoenolpyruvate + H2O = 7-phospho-2-dehydro-3-deoxy-D-arabino-heptonate + phosphate</text>
        <dbReference type="Rhea" id="RHEA:14717"/>
        <dbReference type="ChEBI" id="CHEBI:15377"/>
        <dbReference type="ChEBI" id="CHEBI:16897"/>
        <dbReference type="ChEBI" id="CHEBI:43474"/>
        <dbReference type="ChEBI" id="CHEBI:58394"/>
        <dbReference type="ChEBI" id="CHEBI:58702"/>
        <dbReference type="EC" id="2.5.1.54"/>
    </reaction>
</comment>
<dbReference type="UniPathway" id="UPA00053">
    <property type="reaction ID" value="UER00084"/>
</dbReference>
<reference evidence="7 8" key="1">
    <citation type="submission" date="2019-01" db="EMBL/GenBank/DDBJ databases">
        <title>Intercellular communication is required for trap formation in the nematode-trapping fungus Duddingtonia flagrans.</title>
        <authorList>
            <person name="Youssar L."/>
            <person name="Wernet V."/>
            <person name="Hensel N."/>
            <person name="Hildebrandt H.-G."/>
            <person name="Fischer R."/>
        </authorList>
    </citation>
    <scope>NUCLEOTIDE SEQUENCE [LARGE SCALE GENOMIC DNA]</scope>
    <source>
        <strain evidence="7 8">CBS H-5679</strain>
    </source>
</reference>
<comment type="similarity">
    <text evidence="2 6">Belongs to the class-II DAHP synthase family.</text>
</comment>
<evidence type="ECO:0000256" key="5">
    <source>
        <dbReference type="PIRSR" id="PIRSR602480-1"/>
    </source>
</evidence>
<dbReference type="OrthoDB" id="2338at2759"/>
<proteinExistence type="inferred from homology"/>
<feature type="binding site" evidence="5">
    <location>
        <position position="871"/>
    </location>
    <ligand>
        <name>Mn(2+)</name>
        <dbReference type="ChEBI" id="CHEBI:29035"/>
    </ligand>
</feature>
<dbReference type="InterPro" id="IPR002480">
    <property type="entry name" value="DAHP_synth_2"/>
</dbReference>
<dbReference type="Pfam" id="PF01474">
    <property type="entry name" value="DAHP_synth_2"/>
    <property type="match status" value="1"/>
</dbReference>
<dbReference type="RefSeq" id="XP_067491738.1">
    <property type="nucleotide sequence ID" value="XM_067633584.1"/>
</dbReference>
<keyword evidence="8" id="KW-1185">Reference proteome</keyword>
<dbReference type="GO" id="GO:0008652">
    <property type="term" value="P:amino acid biosynthetic process"/>
    <property type="evidence" value="ECO:0007669"/>
    <property type="project" value="UniProtKB-KW"/>
</dbReference>
<evidence type="ECO:0000256" key="2">
    <source>
        <dbReference type="ARBA" id="ARBA00008911"/>
    </source>
</evidence>
<dbReference type="AlphaFoldDB" id="A0A437A4T0"/>
<dbReference type="Gene3D" id="3.20.20.70">
    <property type="entry name" value="Aldolase class I"/>
    <property type="match status" value="1"/>
</dbReference>
<evidence type="ECO:0000313" key="7">
    <source>
        <dbReference type="EMBL" id="RVD86194.1"/>
    </source>
</evidence>
<dbReference type="PANTHER" id="PTHR21337:SF0">
    <property type="entry name" value="PHOSPHO-2-DEHYDRO-3-DEOXYHEPTONATE ALDOLASE"/>
    <property type="match status" value="1"/>
</dbReference>
<feature type="binding site" evidence="5">
    <location>
        <position position="808"/>
    </location>
    <ligand>
        <name>phosphoenolpyruvate</name>
        <dbReference type="ChEBI" id="CHEBI:58702"/>
    </ligand>
</feature>
<keyword evidence="6" id="KW-0028">Amino-acid biosynthesis</keyword>
<dbReference type="EC" id="2.5.1.54" evidence="6"/>
<dbReference type="EMBL" id="SAEB01000006">
    <property type="protein sequence ID" value="RVD86194.1"/>
    <property type="molecule type" value="Genomic_DNA"/>
</dbReference>
<feature type="binding site" evidence="5">
    <location>
        <position position="583"/>
    </location>
    <ligand>
        <name>Mn(2+)</name>
        <dbReference type="ChEBI" id="CHEBI:29035"/>
    </ligand>
</feature>
<feature type="binding site" evidence="5">
    <location>
        <position position="839"/>
    </location>
    <ligand>
        <name>phosphoenolpyruvate</name>
        <dbReference type="ChEBI" id="CHEBI:58702"/>
    </ligand>
</feature>
<dbReference type="GeneID" id="93586794"/>
<dbReference type="GO" id="GO:0009073">
    <property type="term" value="P:aromatic amino acid family biosynthetic process"/>
    <property type="evidence" value="ECO:0007669"/>
    <property type="project" value="UniProtKB-KW"/>
</dbReference>
<keyword evidence="3 6" id="KW-0808">Transferase</keyword>
<evidence type="ECO:0000256" key="1">
    <source>
        <dbReference type="ARBA" id="ARBA00004688"/>
    </source>
</evidence>
<dbReference type="STRING" id="97331.A0A437A4T0"/>
<gene>
    <name evidence="7" type="ORF">DFL_004483</name>
</gene>
<feature type="binding site" evidence="5">
    <location>
        <position position="914"/>
    </location>
    <ligand>
        <name>Mn(2+)</name>
        <dbReference type="ChEBI" id="CHEBI:29035"/>
    </ligand>
</feature>